<accession>A0A914RHF5</accession>
<dbReference type="Proteomes" id="UP000887564">
    <property type="component" value="Unplaced"/>
</dbReference>
<organism evidence="1 2">
    <name type="scientific">Parascaris equorum</name>
    <name type="common">Equine roundworm</name>
    <dbReference type="NCBI Taxonomy" id="6256"/>
    <lineage>
        <taxon>Eukaryota</taxon>
        <taxon>Metazoa</taxon>
        <taxon>Ecdysozoa</taxon>
        <taxon>Nematoda</taxon>
        <taxon>Chromadorea</taxon>
        <taxon>Rhabditida</taxon>
        <taxon>Spirurina</taxon>
        <taxon>Ascaridomorpha</taxon>
        <taxon>Ascaridoidea</taxon>
        <taxon>Ascarididae</taxon>
        <taxon>Parascaris</taxon>
    </lineage>
</organism>
<evidence type="ECO:0000313" key="2">
    <source>
        <dbReference type="WBParaSite" id="PEQ_0000422201-mRNA-1"/>
    </source>
</evidence>
<dbReference type="AlphaFoldDB" id="A0A914RHF5"/>
<keyword evidence="1" id="KW-1185">Reference proteome</keyword>
<proteinExistence type="predicted"/>
<protein>
    <submittedName>
        <fullName evidence="2">Uncharacterized protein</fullName>
    </submittedName>
</protein>
<dbReference type="WBParaSite" id="PEQ_0000422201-mRNA-1">
    <property type="protein sequence ID" value="PEQ_0000422201-mRNA-1"/>
    <property type="gene ID" value="PEQ_0000422201"/>
</dbReference>
<name>A0A914RHF5_PAREQ</name>
<reference evidence="2" key="1">
    <citation type="submission" date="2022-11" db="UniProtKB">
        <authorList>
            <consortium name="WormBaseParasite"/>
        </authorList>
    </citation>
    <scope>IDENTIFICATION</scope>
</reference>
<evidence type="ECO:0000313" key="1">
    <source>
        <dbReference type="Proteomes" id="UP000887564"/>
    </source>
</evidence>
<sequence length="149" mass="17409">MYVVRAVVEREAGILRHLKSLHCTNTGDFRIVQIQKQRKRQLMIALRTTEPSELFEIDTERELEAIHMALYEHAETLKHWKNALEGTEIPEGQPPLPRALQDQRIKFQLNECENPEEAKMCFYSTIQDILHGTLLIEKAHRDVVNTFMS</sequence>